<name>A0ABR4N8D4_9FUNG</name>
<keyword evidence="3" id="KW-0999">Mitochondrion inner membrane</keyword>
<dbReference type="PANTHER" id="PTHR12763">
    <property type="match status" value="1"/>
</dbReference>
<reference evidence="11 12" key="1">
    <citation type="submission" date="2023-09" db="EMBL/GenBank/DDBJ databases">
        <title>Pangenome analysis of Batrachochytrium dendrobatidis and related Chytrids.</title>
        <authorList>
            <person name="Yacoub M.N."/>
            <person name="Stajich J.E."/>
            <person name="James T.Y."/>
        </authorList>
    </citation>
    <scope>NUCLEOTIDE SEQUENCE [LARGE SCALE GENOMIC DNA]</scope>
    <source>
        <strain evidence="11 12">JEL0888</strain>
    </source>
</reference>
<evidence type="ECO:0000256" key="3">
    <source>
        <dbReference type="ARBA" id="ARBA00022792"/>
    </source>
</evidence>
<dbReference type="PROSITE" id="PS50076">
    <property type="entry name" value="DNAJ_2"/>
    <property type="match status" value="1"/>
</dbReference>
<evidence type="ECO:0000256" key="7">
    <source>
        <dbReference type="ARBA" id="ARBA00038105"/>
    </source>
</evidence>
<dbReference type="CDD" id="cd06257">
    <property type="entry name" value="DnaJ"/>
    <property type="match status" value="1"/>
</dbReference>
<dbReference type="Proteomes" id="UP001527925">
    <property type="component" value="Unassembled WGS sequence"/>
</dbReference>
<evidence type="ECO:0000256" key="5">
    <source>
        <dbReference type="ARBA" id="ARBA00023128"/>
    </source>
</evidence>
<protein>
    <recommendedName>
        <fullName evidence="8">Mitochondrial import inner membrane translocase subunit TIM14</fullName>
    </recommendedName>
    <alternativeName>
        <fullName evidence="9">Presequence translocated-associated motor subunit PAM18</fullName>
    </alternativeName>
</protein>
<evidence type="ECO:0000259" key="10">
    <source>
        <dbReference type="PROSITE" id="PS50076"/>
    </source>
</evidence>
<evidence type="ECO:0000256" key="6">
    <source>
        <dbReference type="ARBA" id="ARBA00023136"/>
    </source>
</evidence>
<keyword evidence="5" id="KW-0496">Mitochondrion</keyword>
<dbReference type="SMART" id="SM00271">
    <property type="entry name" value="DnaJ"/>
    <property type="match status" value="1"/>
</dbReference>
<keyword evidence="2" id="KW-0812">Transmembrane</keyword>
<dbReference type="Gene3D" id="1.10.287.110">
    <property type="entry name" value="DnaJ domain"/>
    <property type="match status" value="1"/>
</dbReference>
<evidence type="ECO:0000256" key="8">
    <source>
        <dbReference type="ARBA" id="ARBA00040828"/>
    </source>
</evidence>
<sequence length="522" mass="58736">MIVDMRGRPHVVAKALPALRKHGLHAPSEDCMRYFGECSVPRADGLMEDSRFVCVTDTDLVVTATDQTRIERRIALIDITGMHRRHALGIRIESNPDGLVLFDMLHDKITSSPLCTTMPVNHIGDALQLTGKWLVQLAELGKRSYSVKREFWKSNLYERLVDEISGLLENIVLHFLDQECARNSQCRESVEEYMDKFLSALKRIPWVKRKVFETPLRVPLAPGRPAPLPAQVCIDAVVFVERCIHVLAAMFSDAEPIRERLKVLELPHFATLAQIILVVSNLHSYPVTTEAEQTNSPQHLVLEKIKRIRLRCTSLFWALVQFAKSHSQARLDLEHALFNCHNATNPGGIMDLCVSVLQRGYEALGITRARRKCDTARRGSRQDATPRKDVAQRSLATLDAAMLRAALVLQYVVDVLGPHCIDRGDIWTESSIAALYGADLRFLLLNRGAKESGTEAFARGGFEAKMSRREAALILGIKENAPKDKLKQAHRTIMLLNHPDRGGSPYLATKINEAKELLERMR</sequence>
<comment type="subcellular location">
    <subcellularLocation>
        <location evidence="1">Mitochondrion inner membrane</location>
        <topology evidence="1">Single-pass membrane protein</topology>
    </subcellularLocation>
</comment>
<dbReference type="PANTHER" id="PTHR12763:SF28">
    <property type="entry name" value="GEO10507P1-RELATED"/>
    <property type="match status" value="1"/>
</dbReference>
<evidence type="ECO:0000256" key="9">
    <source>
        <dbReference type="ARBA" id="ARBA00041716"/>
    </source>
</evidence>
<keyword evidence="12" id="KW-1185">Reference proteome</keyword>
<evidence type="ECO:0000256" key="2">
    <source>
        <dbReference type="ARBA" id="ARBA00022692"/>
    </source>
</evidence>
<evidence type="ECO:0000313" key="11">
    <source>
        <dbReference type="EMBL" id="KAL2915783.1"/>
    </source>
</evidence>
<comment type="caution">
    <text evidence="11">The sequence shown here is derived from an EMBL/GenBank/DDBJ whole genome shotgun (WGS) entry which is preliminary data.</text>
</comment>
<feature type="domain" description="J" evidence="10">
    <location>
        <begin position="470"/>
        <end position="522"/>
    </location>
</feature>
<dbReference type="SUPFAM" id="SSF46565">
    <property type="entry name" value="Chaperone J-domain"/>
    <property type="match status" value="1"/>
</dbReference>
<evidence type="ECO:0000313" key="12">
    <source>
        <dbReference type="Proteomes" id="UP001527925"/>
    </source>
</evidence>
<keyword evidence="4" id="KW-1133">Transmembrane helix</keyword>
<accession>A0ABR4N8D4</accession>
<dbReference type="EMBL" id="JADGIZ020000021">
    <property type="protein sequence ID" value="KAL2915783.1"/>
    <property type="molecule type" value="Genomic_DNA"/>
</dbReference>
<dbReference type="InterPro" id="IPR001623">
    <property type="entry name" value="DnaJ_domain"/>
</dbReference>
<organism evidence="11 12">
    <name type="scientific">Polyrhizophydium stewartii</name>
    <dbReference type="NCBI Taxonomy" id="2732419"/>
    <lineage>
        <taxon>Eukaryota</taxon>
        <taxon>Fungi</taxon>
        <taxon>Fungi incertae sedis</taxon>
        <taxon>Chytridiomycota</taxon>
        <taxon>Chytridiomycota incertae sedis</taxon>
        <taxon>Chytridiomycetes</taxon>
        <taxon>Rhizophydiales</taxon>
        <taxon>Rhizophydiales incertae sedis</taxon>
        <taxon>Polyrhizophydium</taxon>
    </lineage>
</organism>
<keyword evidence="6" id="KW-0472">Membrane</keyword>
<proteinExistence type="inferred from homology"/>
<evidence type="ECO:0000256" key="1">
    <source>
        <dbReference type="ARBA" id="ARBA00004434"/>
    </source>
</evidence>
<comment type="similarity">
    <text evidence="7">Belongs to the TIM14 family.</text>
</comment>
<dbReference type="InterPro" id="IPR036869">
    <property type="entry name" value="J_dom_sf"/>
</dbReference>
<gene>
    <name evidence="11" type="primary">PAM18</name>
    <name evidence="11" type="ORF">HK105_204730</name>
</gene>
<evidence type="ECO:0000256" key="4">
    <source>
        <dbReference type="ARBA" id="ARBA00022989"/>
    </source>
</evidence>